<dbReference type="RefSeq" id="WP_074795662.1">
    <property type="nucleotide sequence ID" value="NZ_FOAD01000008.1"/>
</dbReference>
<reference evidence="8 9" key="1">
    <citation type="submission" date="2016-10" db="EMBL/GenBank/DDBJ databases">
        <authorList>
            <person name="de Groot N.N."/>
        </authorList>
    </citation>
    <scope>NUCLEOTIDE SEQUENCE [LARGE SCALE GENOMIC DNA]</scope>
    <source>
        <strain evidence="8 9">CDM_5</strain>
    </source>
</reference>
<evidence type="ECO:0000256" key="3">
    <source>
        <dbReference type="ARBA" id="ARBA00011738"/>
    </source>
</evidence>
<dbReference type="PROSITE" id="PS50944">
    <property type="entry name" value="HTH_DTXR"/>
    <property type="match status" value="1"/>
</dbReference>
<dbReference type="InterPro" id="IPR022689">
    <property type="entry name" value="Iron_dep_repressor"/>
</dbReference>
<dbReference type="SUPFAM" id="SSF47979">
    <property type="entry name" value="Iron-dependent repressor protein, dimerization domain"/>
    <property type="match status" value="1"/>
</dbReference>
<comment type="subunit">
    <text evidence="3">Homodimer.</text>
</comment>
<dbReference type="Gene3D" id="1.10.10.10">
    <property type="entry name" value="Winged helix-like DNA-binding domain superfamily/Winged helix DNA-binding domain"/>
    <property type="match status" value="1"/>
</dbReference>
<evidence type="ECO:0000256" key="5">
    <source>
        <dbReference type="ARBA" id="ARBA00023125"/>
    </source>
</evidence>
<evidence type="ECO:0000259" key="7">
    <source>
        <dbReference type="PROSITE" id="PS50944"/>
    </source>
</evidence>
<dbReference type="GO" id="GO:0003700">
    <property type="term" value="F:DNA-binding transcription factor activity"/>
    <property type="evidence" value="ECO:0007669"/>
    <property type="project" value="InterPro"/>
</dbReference>
<evidence type="ECO:0000313" key="8">
    <source>
        <dbReference type="EMBL" id="SEL78623.1"/>
    </source>
</evidence>
<dbReference type="EMBL" id="FOAD01000008">
    <property type="protein sequence ID" value="SEL78623.1"/>
    <property type="molecule type" value="Genomic_DNA"/>
</dbReference>
<dbReference type="AlphaFoldDB" id="A0A1H7T1B6"/>
<evidence type="ECO:0000256" key="2">
    <source>
        <dbReference type="ARBA" id="ARBA00007871"/>
    </source>
</evidence>
<organism evidence="8 9">
    <name type="scientific">Haloferax larsenii</name>
    <dbReference type="NCBI Taxonomy" id="302484"/>
    <lineage>
        <taxon>Archaea</taxon>
        <taxon>Methanobacteriati</taxon>
        <taxon>Methanobacteriota</taxon>
        <taxon>Stenosarchaea group</taxon>
        <taxon>Halobacteria</taxon>
        <taxon>Halobacteriales</taxon>
        <taxon>Haloferacaceae</taxon>
        <taxon>Haloferax</taxon>
    </lineage>
</organism>
<accession>A0A1H7T1B6</accession>
<dbReference type="OrthoDB" id="24735at2157"/>
<dbReference type="SUPFAM" id="SSF46785">
    <property type="entry name" value="Winged helix' DNA-binding domain"/>
    <property type="match status" value="1"/>
</dbReference>
<dbReference type="InterPro" id="IPR050536">
    <property type="entry name" value="DtxR_MntR_Metal-Reg"/>
</dbReference>
<dbReference type="InterPro" id="IPR036421">
    <property type="entry name" value="Fe_dep_repressor_sf"/>
</dbReference>
<evidence type="ECO:0000256" key="4">
    <source>
        <dbReference type="ARBA" id="ARBA00023015"/>
    </source>
</evidence>
<evidence type="ECO:0000256" key="1">
    <source>
        <dbReference type="ARBA" id="ARBA00004496"/>
    </source>
</evidence>
<dbReference type="Proteomes" id="UP000183894">
    <property type="component" value="Unassembled WGS sequence"/>
</dbReference>
<name>A0A1H7T1B6_HALLR</name>
<dbReference type="InterPro" id="IPR022687">
    <property type="entry name" value="HTH_DTXR"/>
</dbReference>
<dbReference type="InterPro" id="IPR001367">
    <property type="entry name" value="Fe_dep_repressor"/>
</dbReference>
<dbReference type="InterPro" id="IPR036390">
    <property type="entry name" value="WH_DNA-bd_sf"/>
</dbReference>
<proteinExistence type="inferred from homology"/>
<comment type="similarity">
    <text evidence="2">Belongs to the DtxR/MntR family.</text>
</comment>
<dbReference type="GO" id="GO:0003677">
    <property type="term" value="F:DNA binding"/>
    <property type="evidence" value="ECO:0007669"/>
    <property type="project" value="UniProtKB-KW"/>
</dbReference>
<feature type="domain" description="HTH dtxR-type" evidence="7">
    <location>
        <begin position="14"/>
        <end position="76"/>
    </location>
</feature>
<dbReference type="PANTHER" id="PTHR33238">
    <property type="entry name" value="IRON (METAL) DEPENDENT REPRESSOR, DTXR FAMILY"/>
    <property type="match status" value="1"/>
</dbReference>
<keyword evidence="6" id="KW-0804">Transcription</keyword>
<dbReference type="Gene3D" id="1.10.60.10">
    <property type="entry name" value="Iron dependent repressor, metal binding and dimerisation domain"/>
    <property type="match status" value="1"/>
</dbReference>
<sequence>MSRYNTSEPTVRQLTTAMEDAITGIYRLQETTDGRVSTSALASALDVKPATISSMFTRLDERGLIEREKHRPVILTDTGEQLALRILRHHRLLETFLVECLGYGWEEVHDECDRLEHHISPRFADALESFLASPEVDPHGDPIPNENLEIETEHERVRLETVDTDVPVAVRRILTDDRDVLDFLTDAGLEPGNPVLVDERFPIELLAVRTPAGRQQLPLSVAHMVEVAPVDEDAELLAPLSDGS</sequence>
<evidence type="ECO:0000313" key="9">
    <source>
        <dbReference type="Proteomes" id="UP000183894"/>
    </source>
</evidence>
<keyword evidence="5" id="KW-0238">DNA-binding</keyword>
<dbReference type="Pfam" id="PF02742">
    <property type="entry name" value="Fe_dep_repr_C"/>
    <property type="match status" value="1"/>
</dbReference>
<gene>
    <name evidence="8" type="ORF">SAMN04488691_10830</name>
</gene>
<dbReference type="Pfam" id="PF01325">
    <property type="entry name" value="Fe_dep_repress"/>
    <property type="match status" value="1"/>
</dbReference>
<dbReference type="GO" id="GO:0046983">
    <property type="term" value="F:protein dimerization activity"/>
    <property type="evidence" value="ECO:0007669"/>
    <property type="project" value="InterPro"/>
</dbReference>
<dbReference type="SMART" id="SM00529">
    <property type="entry name" value="HTH_DTXR"/>
    <property type="match status" value="1"/>
</dbReference>
<evidence type="ECO:0000256" key="6">
    <source>
        <dbReference type="ARBA" id="ARBA00023163"/>
    </source>
</evidence>
<dbReference type="SUPFAM" id="SSF50037">
    <property type="entry name" value="C-terminal domain of transcriptional repressors"/>
    <property type="match status" value="1"/>
</dbReference>
<dbReference type="InterPro" id="IPR036388">
    <property type="entry name" value="WH-like_DNA-bd_sf"/>
</dbReference>
<dbReference type="InterPro" id="IPR008988">
    <property type="entry name" value="Transcriptional_repressor_C"/>
</dbReference>
<keyword evidence="4" id="KW-0805">Transcription regulation</keyword>
<dbReference type="GO" id="GO:0046914">
    <property type="term" value="F:transition metal ion binding"/>
    <property type="evidence" value="ECO:0007669"/>
    <property type="project" value="InterPro"/>
</dbReference>
<protein>
    <submittedName>
        <fullName evidence="8">Iron (Metal) dependent repressor, DtxR family</fullName>
    </submittedName>
</protein>
<dbReference type="GO" id="GO:0005737">
    <property type="term" value="C:cytoplasm"/>
    <property type="evidence" value="ECO:0007669"/>
    <property type="project" value="UniProtKB-SubCell"/>
</dbReference>
<comment type="subcellular location">
    <subcellularLocation>
        <location evidence="1">Cytoplasm</location>
    </subcellularLocation>
</comment>
<dbReference type="PANTHER" id="PTHR33238:SF7">
    <property type="entry name" value="IRON-DEPENDENT TRANSCRIPTIONAL REGULATOR"/>
    <property type="match status" value="1"/>
</dbReference>